<accession>A0A3T0D424</accession>
<keyword evidence="4" id="KW-0413">Isomerase</keyword>
<evidence type="ECO:0000256" key="4">
    <source>
        <dbReference type="ARBA" id="ARBA00023235"/>
    </source>
</evidence>
<evidence type="ECO:0000256" key="2">
    <source>
        <dbReference type="ARBA" id="ARBA00022723"/>
    </source>
</evidence>
<reference evidence="6 7" key="1">
    <citation type="submission" date="2018-12" db="EMBL/GenBank/DDBJ databases">
        <title>Genome sequence from the cellulolytic species, Caldicellulosiruptor changbaiensis.</title>
        <authorList>
            <person name="Blumer-Schuette S.E."/>
            <person name="Mendoza C."/>
        </authorList>
    </citation>
    <scope>NUCLEOTIDE SEQUENCE [LARGE SCALE GENOMIC DNA]</scope>
    <source>
        <strain evidence="6 7">CBS-Z</strain>
    </source>
</reference>
<name>A0A3T0D424_9FIRM</name>
<dbReference type="RefSeq" id="WP_127351181.1">
    <property type="nucleotide sequence ID" value="NZ_CP034791.1"/>
</dbReference>
<dbReference type="GO" id="GO:0009117">
    <property type="term" value="P:nucleotide metabolic process"/>
    <property type="evidence" value="ECO:0007669"/>
    <property type="project" value="InterPro"/>
</dbReference>
<dbReference type="Gene3D" id="3.40.720.10">
    <property type="entry name" value="Alkaline Phosphatase, subunit A"/>
    <property type="match status" value="1"/>
</dbReference>
<feature type="domain" description="Metalloenzyme" evidence="5">
    <location>
        <begin position="6"/>
        <end position="269"/>
    </location>
</feature>
<dbReference type="AlphaFoldDB" id="A0A3T0D424"/>
<keyword evidence="7" id="KW-1185">Reference proteome</keyword>
<dbReference type="GO" id="GO:0000287">
    <property type="term" value="F:magnesium ion binding"/>
    <property type="evidence" value="ECO:0007669"/>
    <property type="project" value="InterPro"/>
</dbReference>
<dbReference type="Proteomes" id="UP000282930">
    <property type="component" value="Chromosome"/>
</dbReference>
<dbReference type="GO" id="GO:0005829">
    <property type="term" value="C:cytosol"/>
    <property type="evidence" value="ECO:0007669"/>
    <property type="project" value="TreeGrafter"/>
</dbReference>
<dbReference type="GO" id="GO:0008973">
    <property type="term" value="F:phosphopentomutase activity"/>
    <property type="evidence" value="ECO:0007669"/>
    <property type="project" value="InterPro"/>
</dbReference>
<organism evidence="6 7">
    <name type="scientific">Caldicellulosiruptor changbaiensis</name>
    <dbReference type="NCBI Taxonomy" id="1222016"/>
    <lineage>
        <taxon>Bacteria</taxon>
        <taxon>Bacillati</taxon>
        <taxon>Bacillota</taxon>
        <taxon>Bacillota incertae sedis</taxon>
        <taxon>Caldicellulosiruptorales</taxon>
        <taxon>Caldicellulosiruptoraceae</taxon>
        <taxon>Caldicellulosiruptor</taxon>
    </lineage>
</organism>
<dbReference type="KEGG" id="ccha:ELD05_02120"/>
<proteinExistence type="inferred from homology"/>
<evidence type="ECO:0000259" key="5">
    <source>
        <dbReference type="Pfam" id="PF01676"/>
    </source>
</evidence>
<dbReference type="SUPFAM" id="SSF53649">
    <property type="entry name" value="Alkaline phosphatase-like"/>
    <property type="match status" value="1"/>
</dbReference>
<protein>
    <submittedName>
        <fullName evidence="6">Metalloenzyme</fullName>
    </submittedName>
</protein>
<dbReference type="PANTHER" id="PTHR21110">
    <property type="entry name" value="PHOSPHOPENTOMUTASE"/>
    <property type="match status" value="1"/>
</dbReference>
<comment type="similarity">
    <text evidence="1">Belongs to the phosphopentomutase family.</text>
</comment>
<dbReference type="Pfam" id="PF01676">
    <property type="entry name" value="Metalloenzyme"/>
    <property type="match status" value="1"/>
</dbReference>
<evidence type="ECO:0000313" key="6">
    <source>
        <dbReference type="EMBL" id="AZT89563.1"/>
    </source>
</evidence>
<evidence type="ECO:0000256" key="1">
    <source>
        <dbReference type="ARBA" id="ARBA00010373"/>
    </source>
</evidence>
<dbReference type="InterPro" id="IPR006124">
    <property type="entry name" value="Metalloenzyme"/>
</dbReference>
<dbReference type="InterPro" id="IPR017850">
    <property type="entry name" value="Alkaline_phosphatase_core_sf"/>
</dbReference>
<keyword evidence="2" id="KW-0479">Metal-binding</keyword>
<sequence length="295" mass="33577">MVIDKMKLLFIFLDGVGKGENNAHNPFFYYHPKSYDVFLEKGIVRFLDATLKVPGLPQSATGQVTIYSGINAAKEVGFHINGQITPSLKRIIDKKNIFKTLKQNGFKVDFANVYRDEYLQKLLNDKDFKMSVTSYMALTSEVRLKTIDYLLKGEGVYCDITNEILIESGYDVPLFSPEEAAENLLNVLKKSHFVLFEHFKTDLVGHSCDMEKAIELVKTLDEFLVSIIENLPADVCIIVTSDHGNIEDLSVKTHTYNLVPFLAYGKGQDIFRDIVSIEQVYEYILKYFEIPVEEG</sequence>
<evidence type="ECO:0000313" key="7">
    <source>
        <dbReference type="Proteomes" id="UP000282930"/>
    </source>
</evidence>
<keyword evidence="3" id="KW-0464">Manganese</keyword>
<dbReference type="InterPro" id="IPR010045">
    <property type="entry name" value="DeoB"/>
</dbReference>
<dbReference type="EMBL" id="CP034791">
    <property type="protein sequence ID" value="AZT89563.1"/>
    <property type="molecule type" value="Genomic_DNA"/>
</dbReference>
<evidence type="ECO:0000256" key="3">
    <source>
        <dbReference type="ARBA" id="ARBA00023211"/>
    </source>
</evidence>
<gene>
    <name evidence="6" type="ORF">ELD05_02120</name>
</gene>
<dbReference type="PANTHER" id="PTHR21110:SF0">
    <property type="entry name" value="PHOSPHOPENTOMUTASE"/>
    <property type="match status" value="1"/>
</dbReference>
<dbReference type="GO" id="GO:0043094">
    <property type="term" value="P:metabolic compound salvage"/>
    <property type="evidence" value="ECO:0007669"/>
    <property type="project" value="InterPro"/>
</dbReference>